<proteinExistence type="inferred from homology"/>
<dbReference type="InterPro" id="IPR011324">
    <property type="entry name" value="Cytotoxic_necrot_fac-like_cat"/>
</dbReference>
<gene>
    <name evidence="3" type="primary">cheD</name>
    <name evidence="4" type="ORF">KJI95_06455</name>
</gene>
<comment type="catalytic activity">
    <reaction evidence="3">
        <text>L-glutaminyl-[protein] + H2O = L-glutamyl-[protein] + NH4(+)</text>
        <dbReference type="Rhea" id="RHEA:16441"/>
        <dbReference type="Rhea" id="RHEA-COMP:10207"/>
        <dbReference type="Rhea" id="RHEA-COMP:10208"/>
        <dbReference type="ChEBI" id="CHEBI:15377"/>
        <dbReference type="ChEBI" id="CHEBI:28938"/>
        <dbReference type="ChEBI" id="CHEBI:29973"/>
        <dbReference type="ChEBI" id="CHEBI:30011"/>
        <dbReference type="EC" id="3.5.1.44"/>
    </reaction>
</comment>
<dbReference type="EMBL" id="JAHEPS010000002">
    <property type="protein sequence ID" value="MBT1444166.1"/>
    <property type="molecule type" value="Genomic_DNA"/>
</dbReference>
<dbReference type="InterPro" id="IPR005659">
    <property type="entry name" value="Chemorcpt_Glu_NH3ase_CheD"/>
</dbReference>
<evidence type="ECO:0000256" key="1">
    <source>
        <dbReference type="ARBA" id="ARBA00022500"/>
    </source>
</evidence>
<keyword evidence="5" id="KW-1185">Reference proteome</keyword>
<dbReference type="EC" id="3.5.1.44" evidence="3"/>
<evidence type="ECO:0000313" key="4">
    <source>
        <dbReference type="EMBL" id="MBT1444166.1"/>
    </source>
</evidence>
<reference evidence="4 5" key="1">
    <citation type="submission" date="2021-05" db="EMBL/GenBank/DDBJ databases">
        <title>Shewanella sp. JM162201.</title>
        <authorList>
            <person name="Xu S."/>
            <person name="Li A."/>
        </authorList>
    </citation>
    <scope>NUCLEOTIDE SEQUENCE [LARGE SCALE GENOMIC DNA]</scope>
    <source>
        <strain evidence="4 5">JM162201</strain>
    </source>
</reference>
<dbReference type="CDD" id="cd16352">
    <property type="entry name" value="CheD"/>
    <property type="match status" value="1"/>
</dbReference>
<comment type="similarity">
    <text evidence="3">Belongs to the CheD family.</text>
</comment>
<organism evidence="4 5">
    <name type="scientific">Shewanella jiangmenensis</name>
    <dbReference type="NCBI Taxonomy" id="2837387"/>
    <lineage>
        <taxon>Bacteria</taxon>
        <taxon>Pseudomonadati</taxon>
        <taxon>Pseudomonadota</taxon>
        <taxon>Gammaproteobacteria</taxon>
        <taxon>Alteromonadales</taxon>
        <taxon>Shewanellaceae</taxon>
        <taxon>Shewanella</taxon>
    </lineage>
</organism>
<keyword evidence="1 3" id="KW-0145">Chemotaxis</keyword>
<dbReference type="SUPFAM" id="SSF64438">
    <property type="entry name" value="CNF1/YfiH-like putative cysteine hydrolases"/>
    <property type="match status" value="1"/>
</dbReference>
<evidence type="ECO:0000256" key="2">
    <source>
        <dbReference type="ARBA" id="ARBA00022801"/>
    </source>
</evidence>
<dbReference type="RefSeq" id="WP_214506368.1">
    <property type="nucleotide sequence ID" value="NZ_JAHEPS010000002.1"/>
</dbReference>
<accession>A0ABS5V3G3</accession>
<evidence type="ECO:0000256" key="3">
    <source>
        <dbReference type="HAMAP-Rule" id="MF_01440"/>
    </source>
</evidence>
<protein>
    <recommendedName>
        <fullName evidence="3">Probable chemoreceptor glutamine deamidase CheD</fullName>
        <ecNumber evidence="3">3.5.1.44</ecNumber>
    </recommendedName>
</protein>
<comment type="function">
    <text evidence="3">Probably deamidates glutamine residues to glutamate on methyl-accepting chemotaxis receptors (MCPs), playing an important role in chemotaxis.</text>
</comment>
<dbReference type="InterPro" id="IPR038592">
    <property type="entry name" value="CheD-like_sf"/>
</dbReference>
<keyword evidence="2 3" id="KW-0378">Hydrolase</keyword>
<dbReference type="PANTHER" id="PTHR35147:SF2">
    <property type="entry name" value="CHEMORECEPTOR GLUTAMINE DEAMIDASE CHED-RELATED"/>
    <property type="match status" value="1"/>
</dbReference>
<evidence type="ECO:0000313" key="5">
    <source>
        <dbReference type="Proteomes" id="UP001195903"/>
    </source>
</evidence>
<comment type="caution">
    <text evidence="4">The sequence shown here is derived from an EMBL/GenBank/DDBJ whole genome shotgun (WGS) entry which is preliminary data.</text>
</comment>
<name>A0ABS5V3G3_9GAMM</name>
<sequence>MALNSPQLIYPGFEKIPRYFDNEQKSMVARVDPGEFYLTCQDEYVYTRLGSCVAACIWDPLMGIGGLNHFLLPEKTLHEDWHQLTSYSCRYGNWAMEQLINGILSVGGLKSRLQAKIFGGASLGRTSVLNVGQSNIDFVREYLRIEGIPIVSEDLGGPWPRKVMFHPQSGRVKLKRLEMTGLAQIEQEESAYLKDVTRSADKGDAGSVELFD</sequence>
<dbReference type="Pfam" id="PF03975">
    <property type="entry name" value="CheD"/>
    <property type="match status" value="1"/>
</dbReference>
<dbReference type="Gene3D" id="3.30.1330.200">
    <property type="match status" value="1"/>
</dbReference>
<dbReference type="PANTHER" id="PTHR35147">
    <property type="entry name" value="CHEMORECEPTOR GLUTAMINE DEAMIDASE CHED-RELATED"/>
    <property type="match status" value="1"/>
</dbReference>
<dbReference type="Proteomes" id="UP001195903">
    <property type="component" value="Unassembled WGS sequence"/>
</dbReference>
<dbReference type="HAMAP" id="MF_01440">
    <property type="entry name" value="CheD"/>
    <property type="match status" value="1"/>
</dbReference>